<dbReference type="OrthoDB" id="8127at2157"/>
<dbReference type="GO" id="GO:0000160">
    <property type="term" value="P:phosphorelay signal transduction system"/>
    <property type="evidence" value="ECO:0007669"/>
    <property type="project" value="InterPro"/>
</dbReference>
<dbReference type="HOGENOM" id="CLU_000445_69_8_2"/>
<protein>
    <submittedName>
        <fullName evidence="3">Putative signal transduction response regulator, receiver domain</fullName>
    </submittedName>
</protein>
<dbReference type="SMART" id="SM00448">
    <property type="entry name" value="REC"/>
    <property type="match status" value="1"/>
</dbReference>
<dbReference type="STRING" id="926571.NVIE_020450"/>
<keyword evidence="1" id="KW-0597">Phosphoprotein</keyword>
<evidence type="ECO:0000259" key="2">
    <source>
        <dbReference type="PROSITE" id="PS50110"/>
    </source>
</evidence>
<gene>
    <name evidence="3" type="ORF">NVIE_020450</name>
</gene>
<dbReference type="PANTHER" id="PTHR44591:SF3">
    <property type="entry name" value="RESPONSE REGULATORY DOMAIN-CONTAINING PROTEIN"/>
    <property type="match status" value="1"/>
</dbReference>
<evidence type="ECO:0000313" key="4">
    <source>
        <dbReference type="Proteomes" id="UP000027093"/>
    </source>
</evidence>
<dbReference type="Pfam" id="PF00072">
    <property type="entry name" value="Response_reg"/>
    <property type="match status" value="1"/>
</dbReference>
<reference evidence="3 4" key="1">
    <citation type="journal article" date="2014" name="Int. J. Syst. Evol. Microbiol.">
        <title>Nitrososphaera viennensis gen. nov., sp. nov., an aerobic and mesophilic, ammonia-oxidizing archaeon from soil and a member of the archaeal phylum Thaumarchaeota.</title>
        <authorList>
            <person name="Stieglmeier M."/>
            <person name="Klingl A."/>
            <person name="Alves R.J."/>
            <person name="Rittmann S.K."/>
            <person name="Melcher M."/>
            <person name="Leisch N."/>
            <person name="Schleper C."/>
        </authorList>
    </citation>
    <scope>NUCLEOTIDE SEQUENCE [LARGE SCALE GENOMIC DNA]</scope>
    <source>
        <strain evidence="3">EN76</strain>
    </source>
</reference>
<dbReference type="GeneID" id="74947283"/>
<dbReference type="InterPro" id="IPR011006">
    <property type="entry name" value="CheY-like_superfamily"/>
</dbReference>
<dbReference type="PANTHER" id="PTHR44591">
    <property type="entry name" value="STRESS RESPONSE REGULATOR PROTEIN 1"/>
    <property type="match status" value="1"/>
</dbReference>
<feature type="domain" description="Response regulatory" evidence="2">
    <location>
        <begin position="3"/>
        <end position="118"/>
    </location>
</feature>
<evidence type="ECO:0000313" key="3">
    <source>
        <dbReference type="EMBL" id="AIC16303.1"/>
    </source>
</evidence>
<name>A0A060HLC6_9ARCH</name>
<proteinExistence type="predicted"/>
<dbReference type="RefSeq" id="WP_075055094.1">
    <property type="nucleotide sequence ID" value="NZ_CP007536.1"/>
</dbReference>
<dbReference type="SUPFAM" id="SSF52172">
    <property type="entry name" value="CheY-like"/>
    <property type="match status" value="1"/>
</dbReference>
<dbReference type="InterPro" id="IPR001789">
    <property type="entry name" value="Sig_transdc_resp-reg_receiver"/>
</dbReference>
<dbReference type="PROSITE" id="PS50110">
    <property type="entry name" value="RESPONSE_REGULATORY"/>
    <property type="match status" value="1"/>
</dbReference>
<dbReference type="Gene3D" id="3.40.50.2300">
    <property type="match status" value="1"/>
</dbReference>
<accession>A0A060HLC6</accession>
<dbReference type="InterPro" id="IPR050595">
    <property type="entry name" value="Bact_response_regulator"/>
</dbReference>
<evidence type="ECO:0000256" key="1">
    <source>
        <dbReference type="ARBA" id="ARBA00022553"/>
    </source>
</evidence>
<keyword evidence="4" id="KW-1185">Reference proteome</keyword>
<sequence>MRSVLLVDQKQSTAELVKTYLTADGYEVDHTPDPSKALEYASRSQYGVVVTDLVMHGGMTGIDLYREIRSYDVRVRFVFMLVLTADTLRLMGSLDRSDVIKKEPLSMNEVIRKVRAAFMNSR</sequence>
<dbReference type="Proteomes" id="UP000027093">
    <property type="component" value="Chromosome"/>
</dbReference>
<dbReference type="EMBL" id="CP007536">
    <property type="protein sequence ID" value="AIC16303.1"/>
    <property type="molecule type" value="Genomic_DNA"/>
</dbReference>
<organism evidence="3 4">
    <name type="scientific">Nitrososphaera viennensis EN76</name>
    <dbReference type="NCBI Taxonomy" id="926571"/>
    <lineage>
        <taxon>Archaea</taxon>
        <taxon>Nitrososphaerota</taxon>
        <taxon>Nitrososphaeria</taxon>
        <taxon>Nitrososphaerales</taxon>
        <taxon>Nitrososphaeraceae</taxon>
        <taxon>Nitrososphaera</taxon>
    </lineage>
</organism>
<dbReference type="KEGG" id="nvn:NVIE_020450"/>
<dbReference type="AlphaFoldDB" id="A0A060HLC6"/>